<dbReference type="Pfam" id="PF03816">
    <property type="entry name" value="LytR_cpsA_psr"/>
    <property type="match status" value="1"/>
</dbReference>
<keyword evidence="2" id="KW-0812">Transmembrane</keyword>
<dbReference type="PANTHER" id="PTHR33392:SF6">
    <property type="entry name" value="POLYISOPRENYL-TEICHOIC ACID--PEPTIDOGLYCAN TEICHOIC ACID TRANSFERASE TAGU"/>
    <property type="match status" value="1"/>
</dbReference>
<keyword evidence="6" id="KW-1185">Reference proteome</keyword>
<evidence type="ECO:0000259" key="3">
    <source>
        <dbReference type="Pfam" id="PF03816"/>
    </source>
</evidence>
<dbReference type="Proteomes" id="UP000579281">
    <property type="component" value="Unassembled WGS sequence"/>
</dbReference>
<accession>A0A841KS41</accession>
<gene>
    <name evidence="5" type="ORF">HNQ80_000955</name>
</gene>
<reference evidence="5 6" key="1">
    <citation type="submission" date="2020-08" db="EMBL/GenBank/DDBJ databases">
        <title>Genomic Encyclopedia of Type Strains, Phase IV (KMG-IV): sequencing the most valuable type-strain genomes for metagenomic binning, comparative biology and taxonomic classification.</title>
        <authorList>
            <person name="Goeker M."/>
        </authorList>
    </citation>
    <scope>NUCLEOTIDE SEQUENCE [LARGE SCALE GENOMIC DNA]</scope>
    <source>
        <strain evidence="5 6">DSM 103526</strain>
    </source>
</reference>
<dbReference type="PANTHER" id="PTHR33392">
    <property type="entry name" value="POLYISOPRENYL-TEICHOIC ACID--PEPTIDOGLYCAN TEICHOIC ACID TRANSFERASE TAGU"/>
    <property type="match status" value="1"/>
</dbReference>
<dbReference type="Gene3D" id="3.30.70.2390">
    <property type="match status" value="1"/>
</dbReference>
<dbReference type="EMBL" id="JACHEN010000004">
    <property type="protein sequence ID" value="MBB6214870.1"/>
    <property type="molecule type" value="Genomic_DNA"/>
</dbReference>
<protein>
    <submittedName>
        <fullName evidence="5">LCP family protein required for cell wall assembly</fullName>
    </submittedName>
</protein>
<evidence type="ECO:0000313" key="6">
    <source>
        <dbReference type="Proteomes" id="UP000579281"/>
    </source>
</evidence>
<keyword evidence="2" id="KW-0472">Membrane</keyword>
<dbReference type="AlphaFoldDB" id="A0A841KS41"/>
<evidence type="ECO:0000313" key="5">
    <source>
        <dbReference type="EMBL" id="MBB6214870.1"/>
    </source>
</evidence>
<comment type="caution">
    <text evidence="5">The sequence shown here is derived from an EMBL/GenBank/DDBJ whole genome shotgun (WGS) entry which is preliminary data.</text>
</comment>
<dbReference type="Gene3D" id="3.40.630.190">
    <property type="entry name" value="LCP protein"/>
    <property type="match status" value="1"/>
</dbReference>
<keyword evidence="2" id="KW-1133">Transmembrane helix</keyword>
<comment type="similarity">
    <text evidence="1">Belongs to the LytR/CpsA/Psr (LCP) family.</text>
</comment>
<dbReference type="InterPro" id="IPR027381">
    <property type="entry name" value="LytR/CpsA/Psr_C"/>
</dbReference>
<dbReference type="RefSeq" id="WP_184308648.1">
    <property type="nucleotide sequence ID" value="NZ_JACHEN010000004.1"/>
</dbReference>
<feature type="transmembrane region" description="Helical" evidence="2">
    <location>
        <begin position="7"/>
        <end position="27"/>
    </location>
</feature>
<feature type="domain" description="LytR/CpsA/Psr regulator C-terminal" evidence="4">
    <location>
        <begin position="325"/>
        <end position="410"/>
    </location>
</feature>
<dbReference type="Pfam" id="PF13399">
    <property type="entry name" value="LytR_C"/>
    <property type="match status" value="1"/>
</dbReference>
<proteinExistence type="inferred from homology"/>
<name>A0A841KS41_9FIRM</name>
<sequence length="413" mass="45379">MKKFFKILIIAFVCFALMMGTGLYIFYDSISSGAGPENEIIPEDAPQGKEPVNVLIVGVDAKDAKNANGVRTDTIMVANFDPKTKNVNIISIPRDTRVIIRGHKGKDKINHAHAYGGIDLSIKTVKDFLGIDVDYYVRIDYKALGQIVDDLGGVEVDVPMNMKYSDPYADPPLKIDLKKGLQVLDGNKAMQFVRFRKGYTDQDLGRIEAQHKFLKAVADKLLSPQTILKLPKLAKTFGTYVDTNMPASAIASYATQATGINMDSINMLTIPGEPKLISGIWYFIPDEEKMKTMLDDLQSETQKTSNGIVGSLIQKSEEQEVVSKATVEVLNGSGVAGLATKVAKKLKDEGYNVVNINNINGMKYSQTHIYDRKNKASEAKKIAKILGVKDIETDLHADAEAEITIIVGSDLKE</sequence>
<evidence type="ECO:0000256" key="1">
    <source>
        <dbReference type="ARBA" id="ARBA00006068"/>
    </source>
</evidence>
<dbReference type="InterPro" id="IPR004474">
    <property type="entry name" value="LytR_CpsA_psr"/>
</dbReference>
<dbReference type="NCBIfam" id="TIGR00350">
    <property type="entry name" value="lytR_cpsA_psr"/>
    <property type="match status" value="1"/>
</dbReference>
<dbReference type="InterPro" id="IPR050922">
    <property type="entry name" value="LytR/CpsA/Psr_CW_biosynth"/>
</dbReference>
<evidence type="ECO:0000256" key="2">
    <source>
        <dbReference type="SAM" id="Phobius"/>
    </source>
</evidence>
<organism evidence="5 6">
    <name type="scientific">Anaerosolibacter carboniphilus</name>
    <dbReference type="NCBI Taxonomy" id="1417629"/>
    <lineage>
        <taxon>Bacteria</taxon>
        <taxon>Bacillati</taxon>
        <taxon>Bacillota</taxon>
        <taxon>Clostridia</taxon>
        <taxon>Peptostreptococcales</taxon>
        <taxon>Thermotaleaceae</taxon>
        <taxon>Anaerosolibacter</taxon>
    </lineage>
</organism>
<feature type="domain" description="Cell envelope-related transcriptional attenuator" evidence="3">
    <location>
        <begin position="71"/>
        <end position="222"/>
    </location>
</feature>
<evidence type="ECO:0000259" key="4">
    <source>
        <dbReference type="Pfam" id="PF13399"/>
    </source>
</evidence>